<organism evidence="2 3">
    <name type="scientific">Gracilimonas sediminicola</name>
    <dbReference type="NCBI Taxonomy" id="2952158"/>
    <lineage>
        <taxon>Bacteria</taxon>
        <taxon>Pseudomonadati</taxon>
        <taxon>Balneolota</taxon>
        <taxon>Balneolia</taxon>
        <taxon>Balneolales</taxon>
        <taxon>Balneolaceae</taxon>
        <taxon>Gracilimonas</taxon>
    </lineage>
</organism>
<gene>
    <name evidence="2" type="ORF">NM125_05085</name>
</gene>
<proteinExistence type="predicted"/>
<evidence type="ECO:0000259" key="1">
    <source>
        <dbReference type="Pfam" id="PF13588"/>
    </source>
</evidence>
<accession>A0A9X2L251</accession>
<comment type="caution">
    <text evidence="2">The sequence shown here is derived from an EMBL/GenBank/DDBJ whole genome shotgun (WGS) entry which is preliminary data.</text>
</comment>
<evidence type="ECO:0000313" key="2">
    <source>
        <dbReference type="EMBL" id="MCP9290948.1"/>
    </source>
</evidence>
<dbReference type="RefSeq" id="WP_255133480.1">
    <property type="nucleotide sequence ID" value="NZ_JANDBC010000001.1"/>
</dbReference>
<evidence type="ECO:0000313" key="3">
    <source>
        <dbReference type="Proteomes" id="UP001139125"/>
    </source>
</evidence>
<dbReference type="EMBL" id="JANDBC010000001">
    <property type="protein sequence ID" value="MCP9290948.1"/>
    <property type="molecule type" value="Genomic_DNA"/>
</dbReference>
<protein>
    <submittedName>
        <fullName evidence="2">Type I restriction enzyme HsdR N-terminal domain-containing protein</fullName>
    </submittedName>
</protein>
<dbReference type="Pfam" id="PF13588">
    <property type="entry name" value="HSDR_N_2"/>
    <property type="match status" value="1"/>
</dbReference>
<reference evidence="2" key="1">
    <citation type="submission" date="2022-06" db="EMBL/GenBank/DDBJ databases">
        <title>Gracilimonas sp. CAU 1638 isolated from sea sediment.</title>
        <authorList>
            <person name="Kim W."/>
        </authorList>
    </citation>
    <scope>NUCLEOTIDE SEQUENCE</scope>
    <source>
        <strain evidence="2">CAU 1638</strain>
    </source>
</reference>
<keyword evidence="3" id="KW-1185">Reference proteome</keyword>
<dbReference type="Proteomes" id="UP001139125">
    <property type="component" value="Unassembled WGS sequence"/>
</dbReference>
<name>A0A9X2L251_9BACT</name>
<dbReference type="InterPro" id="IPR029464">
    <property type="entry name" value="HSDR_N"/>
</dbReference>
<feature type="domain" description="Type I restriction enzyme R protein N-terminal" evidence="1">
    <location>
        <begin position="34"/>
        <end position="143"/>
    </location>
</feature>
<dbReference type="AlphaFoldDB" id="A0A9X2L251"/>
<sequence length="304" mass="34443">MLSKALSHFPQFRFRDGEKRLWNPILKKTFVIRPEEQIRLALVDYLILEAGVSSSRISFESPVKLPGDKSSSRTDIICYDSDFKPLLLVECKAPDIKLDEKAAIQVARYNQKVGAPYLLVSNGTLDYWFEVEGEEVKFLPDLPELFHSTKKVSRDLAYWTERGFIGEKLNQEAASFALESCMQLYKEPHQPVKYLGFDDFPPEFALAHYYRIFGFKENRKVGLCLSANLNGETRLNTVLNVNGANTAFCTVSLNALAENENRAAEVHSGKGVHKLNLAEEMKFGFGKKIGDLSDGFHEVLSRYS</sequence>